<gene>
    <name evidence="1" type="ORF">GCM10007890_47560</name>
</gene>
<accession>A0AA37TF96</accession>
<sequence length="93" mass="10024">MKRTERRFRRVHPFLDLGGCGDLLRDSTPESVRNAASAAHRDIRGVADGPTATLDRRGLGGPVGPTIVSRTIWGGRRAYARGSSGVTARPVAW</sequence>
<reference evidence="2" key="1">
    <citation type="journal article" date="2019" name="Int. J. Syst. Evol. Microbiol.">
        <title>The Global Catalogue of Microorganisms (GCM) 10K type strain sequencing project: providing services to taxonomists for standard genome sequencing and annotation.</title>
        <authorList>
            <consortium name="The Broad Institute Genomics Platform"/>
            <consortium name="The Broad Institute Genome Sequencing Center for Infectious Disease"/>
            <person name="Wu L."/>
            <person name="Ma J."/>
        </authorList>
    </citation>
    <scope>NUCLEOTIDE SEQUENCE [LARGE SCALE GENOMIC DNA]</scope>
    <source>
        <strain evidence="2">NBRC 103632</strain>
    </source>
</reference>
<name>A0AA37TF96_9HYPH</name>
<evidence type="ECO:0000313" key="1">
    <source>
        <dbReference type="EMBL" id="GLS72741.1"/>
    </source>
</evidence>
<organism evidence="1 2">
    <name type="scientific">Methylobacterium tardum</name>
    <dbReference type="NCBI Taxonomy" id="374432"/>
    <lineage>
        <taxon>Bacteria</taxon>
        <taxon>Pseudomonadati</taxon>
        <taxon>Pseudomonadota</taxon>
        <taxon>Alphaproteobacteria</taxon>
        <taxon>Hyphomicrobiales</taxon>
        <taxon>Methylobacteriaceae</taxon>
        <taxon>Methylobacterium</taxon>
    </lineage>
</organism>
<proteinExistence type="predicted"/>
<protein>
    <submittedName>
        <fullName evidence="1">Uncharacterized protein</fullName>
    </submittedName>
</protein>
<dbReference type="Proteomes" id="UP001157440">
    <property type="component" value="Unassembled WGS sequence"/>
</dbReference>
<keyword evidence="2" id="KW-1185">Reference proteome</keyword>
<evidence type="ECO:0000313" key="2">
    <source>
        <dbReference type="Proteomes" id="UP001157440"/>
    </source>
</evidence>
<comment type="caution">
    <text evidence="1">The sequence shown here is derived from an EMBL/GenBank/DDBJ whole genome shotgun (WGS) entry which is preliminary data.</text>
</comment>
<dbReference type="AlphaFoldDB" id="A0AA37TF96"/>
<dbReference type="EMBL" id="BSPL01000023">
    <property type="protein sequence ID" value="GLS72741.1"/>
    <property type="molecule type" value="Genomic_DNA"/>
</dbReference>